<dbReference type="AlphaFoldDB" id="A0A429VAD1"/>
<dbReference type="Proteomes" id="UP000274661">
    <property type="component" value="Unassembled WGS sequence"/>
</dbReference>
<dbReference type="Gene3D" id="3.40.50.150">
    <property type="entry name" value="Vaccinia Virus protein VP39"/>
    <property type="match status" value="1"/>
</dbReference>
<gene>
    <name evidence="2" type="ORF">HMF7854_08670</name>
</gene>
<keyword evidence="1" id="KW-0732">Signal</keyword>
<dbReference type="GO" id="GO:0008168">
    <property type="term" value="F:methyltransferase activity"/>
    <property type="evidence" value="ECO:0007669"/>
    <property type="project" value="UniProtKB-KW"/>
</dbReference>
<proteinExistence type="predicted"/>
<dbReference type="EMBL" id="RWJF01000001">
    <property type="protein sequence ID" value="RST30904.1"/>
    <property type="molecule type" value="Genomic_DNA"/>
</dbReference>
<keyword evidence="2" id="KW-0808">Transferase</keyword>
<evidence type="ECO:0000256" key="1">
    <source>
        <dbReference type="SAM" id="SignalP"/>
    </source>
</evidence>
<comment type="caution">
    <text evidence="2">The sequence shown here is derived from an EMBL/GenBank/DDBJ whole genome shotgun (WGS) entry which is preliminary data.</text>
</comment>
<organism evidence="2 3">
    <name type="scientific">Sphingomonas ginkgonis</name>
    <dbReference type="NCBI Taxonomy" id="2315330"/>
    <lineage>
        <taxon>Bacteria</taxon>
        <taxon>Pseudomonadati</taxon>
        <taxon>Pseudomonadota</taxon>
        <taxon>Alphaproteobacteria</taxon>
        <taxon>Sphingomonadales</taxon>
        <taxon>Sphingomonadaceae</taxon>
        <taxon>Sphingomonas</taxon>
    </lineage>
</organism>
<dbReference type="SUPFAM" id="SSF53335">
    <property type="entry name" value="S-adenosyl-L-methionine-dependent methyltransferases"/>
    <property type="match status" value="1"/>
</dbReference>
<dbReference type="GO" id="GO:0032259">
    <property type="term" value="P:methylation"/>
    <property type="evidence" value="ECO:0007669"/>
    <property type="project" value="UniProtKB-KW"/>
</dbReference>
<feature type="signal peptide" evidence="1">
    <location>
        <begin position="1"/>
        <end position="23"/>
    </location>
</feature>
<dbReference type="RefSeq" id="WP_126718737.1">
    <property type="nucleotide sequence ID" value="NZ_RWJF01000001.1"/>
</dbReference>
<accession>A0A429VAD1</accession>
<keyword evidence="2" id="KW-0489">Methyltransferase</keyword>
<keyword evidence="3" id="KW-1185">Reference proteome</keyword>
<dbReference type="InterPro" id="IPR016980">
    <property type="entry name" value="S-AdoMet-dep_MeTrfase_Alr7345"/>
</dbReference>
<dbReference type="PIRSF" id="PIRSF031679">
    <property type="entry name" value="Mtase_Alr7345_prd"/>
    <property type="match status" value="1"/>
</dbReference>
<protein>
    <submittedName>
        <fullName evidence="2">Methyltransferase</fullName>
    </submittedName>
</protein>
<dbReference type="InterPro" id="IPR029063">
    <property type="entry name" value="SAM-dependent_MTases_sf"/>
</dbReference>
<dbReference type="OrthoDB" id="9342567at2"/>
<feature type="chain" id="PRO_5019544319" evidence="1">
    <location>
        <begin position="24"/>
        <end position="254"/>
    </location>
</feature>
<sequence>MKKLSMLGLAAGTLLLAQPVASAAPRADAAAAVANTAARSPDNVKLDEGRKPAELLRFFGLQRGMAVGDLFGINLYWSEIMAPAVGPRGSVTIWEPTQFVNAERSAAFEAFRAKQPNVTMIQSPFEAPNLPRGKFDFVLINLDYHDVYWMNEQRHIVRMDPAVLTRAIYASLKPGGVLGLVDHAGPAGDTRAIVDKLHRIDPAVVRRDFTRAGFRLEASSSLLRNPADDHSLLVFDPKIRGHTDRFVYKFRKPR</sequence>
<evidence type="ECO:0000313" key="3">
    <source>
        <dbReference type="Proteomes" id="UP000274661"/>
    </source>
</evidence>
<evidence type="ECO:0000313" key="2">
    <source>
        <dbReference type="EMBL" id="RST30904.1"/>
    </source>
</evidence>
<reference evidence="2 3" key="1">
    <citation type="submission" date="2018-12" db="EMBL/GenBank/DDBJ databases">
        <title>Sphingomonas sp. HMF7854 Genome sequencing and assembly.</title>
        <authorList>
            <person name="Cha I."/>
            <person name="Kang H."/>
            <person name="Kim H."/>
            <person name="Kang J."/>
            <person name="Joh K."/>
        </authorList>
    </citation>
    <scope>NUCLEOTIDE SEQUENCE [LARGE SCALE GENOMIC DNA]</scope>
    <source>
        <strain evidence="2 3">HMF7854</strain>
    </source>
</reference>
<name>A0A429VAD1_9SPHN</name>